<organism evidence="1">
    <name type="scientific">Salmonella enterica I</name>
    <dbReference type="NCBI Taxonomy" id="59201"/>
    <lineage>
        <taxon>Bacteria</taxon>
        <taxon>Pseudomonadati</taxon>
        <taxon>Pseudomonadota</taxon>
        <taxon>Gammaproteobacteria</taxon>
        <taxon>Enterobacterales</taxon>
        <taxon>Enterobacteriaceae</taxon>
        <taxon>Salmonella</taxon>
    </lineage>
</organism>
<keyword evidence="1" id="KW-0614">Plasmid</keyword>
<dbReference type="EMBL" id="MK088173">
    <property type="protein sequence ID" value="QAR17262.1"/>
    <property type="molecule type" value="Genomic_DNA"/>
</dbReference>
<proteinExistence type="predicted"/>
<protein>
    <submittedName>
        <fullName evidence="1">Uncharacterized protein</fullName>
    </submittedName>
</protein>
<evidence type="ECO:0000313" key="1">
    <source>
        <dbReference type="EMBL" id="QAR17262.1"/>
    </source>
</evidence>
<sequence>MCRMSRWPENAFSRLLGWRLCCYLSWCHHSFNRLNAVQAQSAQTVVAATAASCTFSVALLPPDTPCRWRFVEADTSGFIFNDEKPGVSFCLFHRWGTNAEILLSLHHQF</sequence>
<accession>A0A410J9A8</accession>
<geneLocation type="plasmid" evidence="1">
    <name>R805a</name>
</geneLocation>
<name>A0A410J9A8_SALET</name>
<reference evidence="1" key="1">
    <citation type="submission" date="2018-10" db="EMBL/GenBank/DDBJ databases">
        <title>Complete sequence of 1970s I-complex plasmid R805a.</title>
        <authorList>
            <person name="Richardson I.A."/>
            <person name="Moran R.A."/>
            <person name="Hall R.M."/>
        </authorList>
    </citation>
    <scope>NUCLEOTIDE SEQUENCE</scope>
    <source>
        <strain evidence="1">H-185</strain>
        <plasmid evidence="1">R805a</plasmid>
    </source>
</reference>
<dbReference type="AlphaFoldDB" id="A0A410J9A8"/>